<reference evidence="2 3" key="1">
    <citation type="submission" date="2020-06" db="EMBL/GenBank/DDBJ databases">
        <title>Transcriptomic and genomic resources for Thalictrum thalictroides and T. hernandezii: Facilitating candidate gene discovery in an emerging model plant lineage.</title>
        <authorList>
            <person name="Arias T."/>
            <person name="Riano-Pachon D.M."/>
            <person name="Di Stilio V.S."/>
        </authorList>
    </citation>
    <scope>NUCLEOTIDE SEQUENCE [LARGE SCALE GENOMIC DNA]</scope>
    <source>
        <strain evidence="3">cv. WT478/WT964</strain>
        <tissue evidence="2">Leaves</tissue>
    </source>
</reference>
<proteinExistence type="predicted"/>
<protein>
    <submittedName>
        <fullName evidence="2">Uncharacterized protein</fullName>
    </submittedName>
</protein>
<dbReference type="AlphaFoldDB" id="A0A7J6XBW5"/>
<evidence type="ECO:0000256" key="1">
    <source>
        <dbReference type="SAM" id="MobiDB-lite"/>
    </source>
</evidence>
<evidence type="ECO:0000313" key="3">
    <source>
        <dbReference type="Proteomes" id="UP000554482"/>
    </source>
</evidence>
<accession>A0A7J6XBW5</accession>
<dbReference type="OrthoDB" id="1937238at2759"/>
<comment type="caution">
    <text evidence="2">The sequence shown here is derived from an EMBL/GenBank/DDBJ whole genome shotgun (WGS) entry which is preliminary data.</text>
</comment>
<gene>
    <name evidence="2" type="ORF">FRX31_003122</name>
</gene>
<evidence type="ECO:0000313" key="2">
    <source>
        <dbReference type="EMBL" id="KAF5207291.1"/>
    </source>
</evidence>
<name>A0A7J6XBW5_THATH</name>
<organism evidence="2 3">
    <name type="scientific">Thalictrum thalictroides</name>
    <name type="common">Rue-anemone</name>
    <name type="synonym">Anemone thalictroides</name>
    <dbReference type="NCBI Taxonomy" id="46969"/>
    <lineage>
        <taxon>Eukaryota</taxon>
        <taxon>Viridiplantae</taxon>
        <taxon>Streptophyta</taxon>
        <taxon>Embryophyta</taxon>
        <taxon>Tracheophyta</taxon>
        <taxon>Spermatophyta</taxon>
        <taxon>Magnoliopsida</taxon>
        <taxon>Ranunculales</taxon>
        <taxon>Ranunculaceae</taxon>
        <taxon>Thalictroideae</taxon>
        <taxon>Thalictrum</taxon>
    </lineage>
</organism>
<dbReference type="Proteomes" id="UP000554482">
    <property type="component" value="Unassembled WGS sequence"/>
</dbReference>
<keyword evidence="3" id="KW-1185">Reference proteome</keyword>
<feature type="region of interest" description="Disordered" evidence="1">
    <location>
        <begin position="1"/>
        <end position="40"/>
    </location>
</feature>
<dbReference type="EMBL" id="JABWDY010001596">
    <property type="protein sequence ID" value="KAF5207291.1"/>
    <property type="molecule type" value="Genomic_DNA"/>
</dbReference>
<sequence>MEYMPNGRKSGHKRGREEFSDDEDDPNDFATKRKKGDHGCTGYSIGKKSKNFTLSNLQYEQARMWLLRNSPDNVTWEARYDTYLQQHPSRGHGRRGVTSERLLAYIPWLKLQLENEDMSIFKRLVIGPSFEAISYDSYFQNGFEYTVRELIDKGID</sequence>